<dbReference type="Proteomes" id="UP000027284">
    <property type="component" value="Unassembled WGS sequence"/>
</dbReference>
<organism evidence="2 3">
    <name type="scientific">Thermoanaerobaculum aquaticum</name>
    <dbReference type="NCBI Taxonomy" id="1312852"/>
    <lineage>
        <taxon>Bacteria</taxon>
        <taxon>Pseudomonadati</taxon>
        <taxon>Acidobacteriota</taxon>
        <taxon>Thermoanaerobaculia</taxon>
        <taxon>Thermoanaerobaculales</taxon>
        <taxon>Thermoanaerobaculaceae</taxon>
        <taxon>Thermoanaerobaculum</taxon>
    </lineage>
</organism>
<dbReference type="STRING" id="1312852.EG19_09095"/>
<evidence type="ECO:0000313" key="3">
    <source>
        <dbReference type="Proteomes" id="UP000027284"/>
    </source>
</evidence>
<accession>A0A062Y1Y9</accession>
<dbReference type="EMBL" id="JMFG01000004">
    <property type="protein sequence ID" value="KDA54795.1"/>
    <property type="molecule type" value="Genomic_DNA"/>
</dbReference>
<reference evidence="2 3" key="1">
    <citation type="submission" date="2014-04" db="EMBL/GenBank/DDBJ databases">
        <title>The Genome Sequence of Thermoanaerobaculum aquaticum MP-01, The First Cultivated Group 23 Acidobacterium.</title>
        <authorList>
            <person name="Stamps B.W."/>
            <person name="Losey N.A."/>
            <person name="Lawson P.A."/>
            <person name="Stevenson B.S."/>
        </authorList>
    </citation>
    <scope>NUCLEOTIDE SEQUENCE [LARGE SCALE GENOMIC DNA]</scope>
    <source>
        <strain evidence="2 3">MP-01</strain>
    </source>
</reference>
<protein>
    <submittedName>
        <fullName evidence="2">Uncharacterized protein</fullName>
    </submittedName>
</protein>
<keyword evidence="1" id="KW-0812">Transmembrane</keyword>
<dbReference type="AlphaFoldDB" id="A0A062Y1Y9"/>
<comment type="caution">
    <text evidence="2">The sequence shown here is derived from an EMBL/GenBank/DDBJ whole genome shotgun (WGS) entry which is preliminary data.</text>
</comment>
<gene>
    <name evidence="2" type="ORF">EG19_09095</name>
</gene>
<keyword evidence="3" id="KW-1185">Reference proteome</keyword>
<keyword evidence="1" id="KW-1133">Transmembrane helix</keyword>
<sequence>MGALSAGRLWVWRGLGLALLLVLVVLLLGLAGKVRQLEGRAWDKTMGELEARARTLPSPLRDELLASLVCLKLQREGGLLNAQRSGAFMRAAREALADGQLSPEEAHRVLEAARAACGQK</sequence>
<dbReference type="RefSeq" id="WP_038046688.1">
    <property type="nucleotide sequence ID" value="NZ_JMFG01000004.1"/>
</dbReference>
<keyword evidence="1" id="KW-0472">Membrane</keyword>
<evidence type="ECO:0000313" key="2">
    <source>
        <dbReference type="EMBL" id="KDA54795.1"/>
    </source>
</evidence>
<evidence type="ECO:0000256" key="1">
    <source>
        <dbReference type="SAM" id="Phobius"/>
    </source>
</evidence>
<feature type="transmembrane region" description="Helical" evidence="1">
    <location>
        <begin position="12"/>
        <end position="31"/>
    </location>
</feature>
<name>A0A062Y1Y9_9BACT</name>
<proteinExistence type="predicted"/>